<evidence type="ECO:0000313" key="3">
    <source>
        <dbReference type="EMBL" id="GMN75224.1"/>
    </source>
</evidence>
<evidence type="ECO:0000313" key="2">
    <source>
        <dbReference type="EMBL" id="GMN75217.1"/>
    </source>
</evidence>
<dbReference type="EMBL" id="BTGU01020626">
    <property type="protein sequence ID" value="GMN75224.1"/>
    <property type="molecule type" value="Genomic_DNA"/>
</dbReference>
<dbReference type="Proteomes" id="UP001187192">
    <property type="component" value="Unassembled WGS sequence"/>
</dbReference>
<evidence type="ECO:0000313" key="4">
    <source>
        <dbReference type="Proteomes" id="UP001187192"/>
    </source>
</evidence>
<dbReference type="EMBL" id="BTGU01020620">
    <property type="protein sequence ID" value="GMN75217.1"/>
    <property type="molecule type" value="Genomic_DNA"/>
</dbReference>
<feature type="non-terminal residue" evidence="3">
    <location>
        <position position="115"/>
    </location>
</feature>
<keyword evidence="4" id="KW-1185">Reference proteome</keyword>
<dbReference type="AlphaFoldDB" id="A0AA88EPW8"/>
<protein>
    <submittedName>
        <fullName evidence="3">Uncharacterized protein</fullName>
    </submittedName>
</protein>
<comment type="caution">
    <text evidence="3">The sequence shown here is derived from an EMBL/GenBank/DDBJ whole genome shotgun (WGS) entry which is preliminary data.</text>
</comment>
<name>A0AA88EPW8_FICCA</name>
<proteinExistence type="predicted"/>
<reference evidence="3" key="1">
    <citation type="submission" date="2023-07" db="EMBL/GenBank/DDBJ databases">
        <title>draft genome sequence of fig (Ficus carica).</title>
        <authorList>
            <person name="Takahashi T."/>
            <person name="Nishimura K."/>
        </authorList>
    </citation>
    <scope>NUCLEOTIDE SEQUENCE</scope>
</reference>
<evidence type="ECO:0000256" key="1">
    <source>
        <dbReference type="SAM" id="MobiDB-lite"/>
    </source>
</evidence>
<accession>A0AA88EPW8</accession>
<gene>
    <name evidence="2" type="ORF">TIFTF001_056388</name>
    <name evidence="3" type="ORF">TIFTF001_056390</name>
</gene>
<sequence length="115" mass="12771">MAMLFEQLIMIDDGEHRSGHGPKRSNRNVPPVRDVKGPKEAAIRYDGAHRKLEAVEELLKGSFHLRSDSFHECNDVLCAVVLGGYDVGDRGEAEVVGLCCRIRSDQAEPLFGHDE</sequence>
<feature type="region of interest" description="Disordered" evidence="1">
    <location>
        <begin position="13"/>
        <end position="36"/>
    </location>
</feature>
<organism evidence="3 4">
    <name type="scientific">Ficus carica</name>
    <name type="common">Common fig</name>
    <dbReference type="NCBI Taxonomy" id="3494"/>
    <lineage>
        <taxon>Eukaryota</taxon>
        <taxon>Viridiplantae</taxon>
        <taxon>Streptophyta</taxon>
        <taxon>Embryophyta</taxon>
        <taxon>Tracheophyta</taxon>
        <taxon>Spermatophyta</taxon>
        <taxon>Magnoliopsida</taxon>
        <taxon>eudicotyledons</taxon>
        <taxon>Gunneridae</taxon>
        <taxon>Pentapetalae</taxon>
        <taxon>rosids</taxon>
        <taxon>fabids</taxon>
        <taxon>Rosales</taxon>
        <taxon>Moraceae</taxon>
        <taxon>Ficeae</taxon>
        <taxon>Ficus</taxon>
    </lineage>
</organism>